<dbReference type="AlphaFoldDB" id="A0A804KPU5"/>
<proteinExistence type="predicted"/>
<reference evidence="1" key="1">
    <citation type="submission" date="2021-05" db="UniProtKB">
        <authorList>
            <consortium name="EnsemblPlants"/>
        </authorList>
    </citation>
    <scope>IDENTIFICATION</scope>
    <source>
        <strain evidence="1">subsp. malaccensis</strain>
    </source>
</reference>
<name>A0A804KPU5_MUSAM</name>
<sequence length="72" mass="8584">MWFSVHEAFILMLLKKMFQEQGLLTRQFGCLQGNPIRSSKACSYHHKDFKCKSWTFGMRKALKLVINYLKRN</sequence>
<keyword evidence="2" id="KW-1185">Reference proteome</keyword>
<evidence type="ECO:0000313" key="2">
    <source>
        <dbReference type="Proteomes" id="UP000012960"/>
    </source>
</evidence>
<dbReference type="Proteomes" id="UP000012960">
    <property type="component" value="Unplaced"/>
</dbReference>
<protein>
    <submittedName>
        <fullName evidence="1">Uncharacterized protein</fullName>
    </submittedName>
</protein>
<evidence type="ECO:0000313" key="1">
    <source>
        <dbReference type="EnsemblPlants" id="Ma09_p28850.1"/>
    </source>
</evidence>
<dbReference type="EnsemblPlants" id="Ma09_t28850.1">
    <property type="protein sequence ID" value="Ma09_p28850.1"/>
    <property type="gene ID" value="Ma09_g28850"/>
</dbReference>
<accession>A0A804KPU5</accession>
<dbReference type="InParanoid" id="A0A804KPU5"/>
<dbReference type="Gramene" id="Ma09_t28850.1">
    <property type="protein sequence ID" value="Ma09_p28850.1"/>
    <property type="gene ID" value="Ma09_g28850"/>
</dbReference>
<organism evidence="1 2">
    <name type="scientific">Musa acuminata subsp. malaccensis</name>
    <name type="common">Wild banana</name>
    <name type="synonym">Musa malaccensis</name>
    <dbReference type="NCBI Taxonomy" id="214687"/>
    <lineage>
        <taxon>Eukaryota</taxon>
        <taxon>Viridiplantae</taxon>
        <taxon>Streptophyta</taxon>
        <taxon>Embryophyta</taxon>
        <taxon>Tracheophyta</taxon>
        <taxon>Spermatophyta</taxon>
        <taxon>Magnoliopsida</taxon>
        <taxon>Liliopsida</taxon>
        <taxon>Zingiberales</taxon>
        <taxon>Musaceae</taxon>
        <taxon>Musa</taxon>
    </lineage>
</organism>